<comment type="similarity">
    <text evidence="9 10">Belongs to the peptidase M15D family.</text>
</comment>
<comment type="cofactor">
    <cofactor evidence="9">
        <name>Zn(2+)</name>
        <dbReference type="ChEBI" id="CHEBI:29105"/>
    </cofactor>
    <text evidence="9">Binds 1 zinc ion per subunit.</text>
</comment>
<dbReference type="PIRSF" id="PIRSF026671">
    <property type="entry name" value="AA_dipeptidase"/>
    <property type="match status" value="1"/>
</dbReference>
<evidence type="ECO:0000313" key="13">
    <source>
        <dbReference type="Proteomes" id="UP001257909"/>
    </source>
</evidence>
<keyword evidence="2 9" id="KW-0645">Protease</keyword>
<dbReference type="HAMAP" id="MF_01924">
    <property type="entry name" value="A_A_dipeptidase"/>
    <property type="match status" value="1"/>
</dbReference>
<dbReference type="Gene3D" id="3.30.1380.10">
    <property type="match status" value="1"/>
</dbReference>
<evidence type="ECO:0000256" key="10">
    <source>
        <dbReference type="PIRNR" id="PIRNR026671"/>
    </source>
</evidence>
<keyword evidence="6 9" id="KW-0224">Dipeptidase</keyword>
<dbReference type="InterPro" id="IPR000755">
    <property type="entry name" value="A_A_dipeptidase"/>
</dbReference>
<evidence type="ECO:0000256" key="1">
    <source>
        <dbReference type="ARBA" id="ARBA00001362"/>
    </source>
</evidence>
<dbReference type="CDD" id="cd14817">
    <property type="entry name" value="D-Ala-D-Ala_dipeptidase_VanX"/>
    <property type="match status" value="1"/>
</dbReference>
<feature type="binding site" evidence="9">
    <location>
        <position position="162"/>
    </location>
    <ligand>
        <name>Zn(2+)</name>
        <dbReference type="ChEBI" id="CHEBI:29105"/>
        <note>catalytic</note>
    </ligand>
</feature>
<feature type="active site" description="Proton donor/acceptor" evidence="9">
    <location>
        <position position="230"/>
    </location>
</feature>
<dbReference type="EMBL" id="JAVDWR010000001">
    <property type="protein sequence ID" value="MDR7119630.1"/>
    <property type="molecule type" value="Genomic_DNA"/>
</dbReference>
<feature type="binding site" evidence="9">
    <location>
        <position position="169"/>
    </location>
    <ligand>
        <name>Zn(2+)</name>
        <dbReference type="ChEBI" id="CHEBI:29105"/>
        <note>catalytic</note>
    </ligand>
</feature>
<keyword evidence="3 9" id="KW-0479">Metal-binding</keyword>
<comment type="caution">
    <text evidence="12">The sequence shown here is derived from an EMBL/GenBank/DDBJ whole genome shotgun (WGS) entry which is preliminary data.</text>
</comment>
<evidence type="ECO:0000256" key="3">
    <source>
        <dbReference type="ARBA" id="ARBA00022723"/>
    </source>
</evidence>
<gene>
    <name evidence="9" type="primary">ddpX</name>
    <name evidence="12" type="ORF">J2W69_000545</name>
</gene>
<dbReference type="Proteomes" id="UP001257909">
    <property type="component" value="Unassembled WGS sequence"/>
</dbReference>
<keyword evidence="7 9" id="KW-0482">Metalloprotease</keyword>
<proteinExistence type="inferred from homology"/>
<evidence type="ECO:0000256" key="6">
    <source>
        <dbReference type="ARBA" id="ARBA00022997"/>
    </source>
</evidence>
<evidence type="ECO:0000256" key="2">
    <source>
        <dbReference type="ARBA" id="ARBA00022670"/>
    </source>
</evidence>
<evidence type="ECO:0000256" key="7">
    <source>
        <dbReference type="ARBA" id="ARBA00023049"/>
    </source>
</evidence>
<name>A0ABU1VV82_9GAMM</name>
<keyword evidence="13" id="KW-1185">Reference proteome</keyword>
<dbReference type="GO" id="GO:0160237">
    <property type="term" value="F:D-Ala-D-Ala dipeptidase activity"/>
    <property type="evidence" value="ECO:0007669"/>
    <property type="project" value="UniProtKB-EC"/>
</dbReference>
<keyword evidence="4 9" id="KW-0378">Hydrolase</keyword>
<evidence type="ECO:0000256" key="5">
    <source>
        <dbReference type="ARBA" id="ARBA00022833"/>
    </source>
</evidence>
<organism evidence="12 13">
    <name type="scientific">Rheinheimera soli</name>
    <dbReference type="NCBI Taxonomy" id="443616"/>
    <lineage>
        <taxon>Bacteria</taxon>
        <taxon>Pseudomonadati</taxon>
        <taxon>Pseudomonadota</taxon>
        <taxon>Gammaproteobacteria</taxon>
        <taxon>Chromatiales</taxon>
        <taxon>Chromatiaceae</taxon>
        <taxon>Rheinheimera</taxon>
    </lineage>
</organism>
<feature type="chain" id="PRO_5045252810" description="D-alanyl-D-alanine dipeptidase" evidence="11">
    <location>
        <begin position="24"/>
        <end position="255"/>
    </location>
</feature>
<dbReference type="RefSeq" id="WP_310274316.1">
    <property type="nucleotide sequence ID" value="NZ_JAVDWR010000001.1"/>
</dbReference>
<evidence type="ECO:0000313" key="12">
    <source>
        <dbReference type="EMBL" id="MDR7119630.1"/>
    </source>
</evidence>
<dbReference type="SUPFAM" id="SSF55166">
    <property type="entry name" value="Hedgehog/DD-peptidase"/>
    <property type="match status" value="1"/>
</dbReference>
<evidence type="ECO:0000256" key="11">
    <source>
        <dbReference type="SAM" id="SignalP"/>
    </source>
</evidence>
<comment type="catalytic activity">
    <reaction evidence="1 9 10">
        <text>D-alanyl-D-alanine + H2O = 2 D-alanine</text>
        <dbReference type="Rhea" id="RHEA:20661"/>
        <dbReference type="ChEBI" id="CHEBI:15377"/>
        <dbReference type="ChEBI" id="CHEBI:57416"/>
        <dbReference type="ChEBI" id="CHEBI:57822"/>
        <dbReference type="EC" id="3.4.13.22"/>
    </reaction>
</comment>
<keyword evidence="11" id="KW-0732">Signal</keyword>
<evidence type="ECO:0000256" key="4">
    <source>
        <dbReference type="ARBA" id="ARBA00022801"/>
    </source>
</evidence>
<dbReference type="PANTHER" id="PTHR43126">
    <property type="entry name" value="D-ALANYL-D-ALANINE DIPEPTIDASE"/>
    <property type="match status" value="1"/>
</dbReference>
<dbReference type="EC" id="3.4.13.22" evidence="9 10"/>
<dbReference type="PANTHER" id="PTHR43126:SF1">
    <property type="entry name" value="D-ALANYL-D-ALANINE DIPEPTIDASE"/>
    <property type="match status" value="1"/>
</dbReference>
<reference evidence="12 13" key="1">
    <citation type="submission" date="2023-07" db="EMBL/GenBank/DDBJ databases">
        <title>Sorghum-associated microbial communities from plants grown in Nebraska, USA.</title>
        <authorList>
            <person name="Schachtman D."/>
        </authorList>
    </citation>
    <scope>NUCLEOTIDE SEQUENCE [LARGE SCALE GENOMIC DNA]</scope>
    <source>
        <strain evidence="12 13">4138</strain>
    </source>
</reference>
<evidence type="ECO:0000256" key="9">
    <source>
        <dbReference type="HAMAP-Rule" id="MF_01924"/>
    </source>
</evidence>
<keyword evidence="8 10" id="KW-0961">Cell wall biogenesis/degradation</keyword>
<keyword evidence="5 9" id="KW-0862">Zinc</keyword>
<dbReference type="Pfam" id="PF01427">
    <property type="entry name" value="Peptidase_M15"/>
    <property type="match status" value="1"/>
</dbReference>
<accession>A0ABU1VV82</accession>
<comment type="function">
    <text evidence="9 10">Catalyzes hydrolysis of the D-alanyl-D-alanine dipeptide.</text>
</comment>
<dbReference type="InterPro" id="IPR009045">
    <property type="entry name" value="Zn_M74/Hedgehog-like"/>
</dbReference>
<evidence type="ECO:0000256" key="8">
    <source>
        <dbReference type="ARBA" id="ARBA00023316"/>
    </source>
</evidence>
<dbReference type="PROSITE" id="PS51257">
    <property type="entry name" value="PROKAR_LIPOPROTEIN"/>
    <property type="match status" value="1"/>
</dbReference>
<feature type="binding site" evidence="9">
    <location>
        <position position="233"/>
    </location>
    <ligand>
        <name>Zn(2+)</name>
        <dbReference type="ChEBI" id="CHEBI:29105"/>
        <note>catalytic</note>
    </ligand>
</feature>
<protein>
    <recommendedName>
        <fullName evidence="9 10">D-alanyl-D-alanine dipeptidase</fullName>
        <shortName evidence="9 10">D-Ala-D-Ala dipeptidase</shortName>
        <ecNumber evidence="9 10">3.4.13.22</ecNumber>
    </recommendedName>
</protein>
<feature type="signal peptide" evidence="11">
    <location>
        <begin position="1"/>
        <end position="23"/>
    </location>
</feature>
<feature type="site" description="Transition state stabilizer" evidence="9">
    <location>
        <position position="118"/>
    </location>
</feature>
<sequence length="255" mass="28449">MKTQALVAFSCFMVLSCASTVQQQSSAPKTAQAKPIKEQRPVRIEATKAADIVDVLTVTSKVQVSMAYAGDSNFTGKAVPGYQANSCYLEKNAAQALAKVAQQAERLGYQLQLFDCYRPQRASNHFMVWLNNAADQSTKAAYYPNIEKNQLTPGYIAAHSGHSRASTVDLTLLRKNAAGQWQQLDMGGTYDLFDPVSHSDSDAVNAQQKANRLLLKDLMQQQGFAPYAMEWWHFTLSNEKYPDTYFDFEIRQPLN</sequence>